<organism evidence="1 2">
    <name type="scientific">Karstenula rhodostoma CBS 690.94</name>
    <dbReference type="NCBI Taxonomy" id="1392251"/>
    <lineage>
        <taxon>Eukaryota</taxon>
        <taxon>Fungi</taxon>
        <taxon>Dikarya</taxon>
        <taxon>Ascomycota</taxon>
        <taxon>Pezizomycotina</taxon>
        <taxon>Dothideomycetes</taxon>
        <taxon>Pleosporomycetidae</taxon>
        <taxon>Pleosporales</taxon>
        <taxon>Massarineae</taxon>
        <taxon>Didymosphaeriaceae</taxon>
        <taxon>Karstenula</taxon>
    </lineage>
</organism>
<dbReference type="Proteomes" id="UP000799764">
    <property type="component" value="Unassembled WGS sequence"/>
</dbReference>
<proteinExistence type="predicted"/>
<evidence type="ECO:0000313" key="2">
    <source>
        <dbReference type="Proteomes" id="UP000799764"/>
    </source>
</evidence>
<sequence>MATNPTIVENSLERFAWDGGWKGIVLGRHFFEFQPSKATWGHTTFVNREELSGVLMAINFLDKTRKAGPGFNMMSRDLKRMKPWAYDDIEDEFTRYRDSIIPARVGLAIVQRQPETIVWLCLKAEGSKDEIPNVAVINPQVSW</sequence>
<name>A0A9P4P500_9PLEO</name>
<protein>
    <submittedName>
        <fullName evidence="1">Uncharacterized protein</fullName>
    </submittedName>
</protein>
<dbReference type="EMBL" id="MU001516">
    <property type="protein sequence ID" value="KAF2437417.1"/>
    <property type="molecule type" value="Genomic_DNA"/>
</dbReference>
<reference evidence="1" key="1">
    <citation type="journal article" date="2020" name="Stud. Mycol.">
        <title>101 Dothideomycetes genomes: a test case for predicting lifestyles and emergence of pathogens.</title>
        <authorList>
            <person name="Haridas S."/>
            <person name="Albert R."/>
            <person name="Binder M."/>
            <person name="Bloem J."/>
            <person name="Labutti K."/>
            <person name="Salamov A."/>
            <person name="Andreopoulos B."/>
            <person name="Baker S."/>
            <person name="Barry K."/>
            <person name="Bills G."/>
            <person name="Bluhm B."/>
            <person name="Cannon C."/>
            <person name="Castanera R."/>
            <person name="Culley D."/>
            <person name="Daum C."/>
            <person name="Ezra D."/>
            <person name="Gonzalez J."/>
            <person name="Henrissat B."/>
            <person name="Kuo A."/>
            <person name="Liang C."/>
            <person name="Lipzen A."/>
            <person name="Lutzoni F."/>
            <person name="Magnuson J."/>
            <person name="Mondo S."/>
            <person name="Nolan M."/>
            <person name="Ohm R."/>
            <person name="Pangilinan J."/>
            <person name="Park H.-J."/>
            <person name="Ramirez L."/>
            <person name="Alfaro M."/>
            <person name="Sun H."/>
            <person name="Tritt A."/>
            <person name="Yoshinaga Y."/>
            <person name="Zwiers L.-H."/>
            <person name="Turgeon B."/>
            <person name="Goodwin S."/>
            <person name="Spatafora J."/>
            <person name="Crous P."/>
            <person name="Grigoriev I."/>
        </authorList>
    </citation>
    <scope>NUCLEOTIDE SEQUENCE</scope>
    <source>
        <strain evidence="1">CBS 690.94</strain>
    </source>
</reference>
<dbReference type="AlphaFoldDB" id="A0A9P4P500"/>
<accession>A0A9P4P500</accession>
<keyword evidence="2" id="KW-1185">Reference proteome</keyword>
<evidence type="ECO:0000313" key="1">
    <source>
        <dbReference type="EMBL" id="KAF2437417.1"/>
    </source>
</evidence>
<dbReference type="OrthoDB" id="509124at2759"/>
<comment type="caution">
    <text evidence="1">The sequence shown here is derived from an EMBL/GenBank/DDBJ whole genome shotgun (WGS) entry which is preliminary data.</text>
</comment>
<gene>
    <name evidence="1" type="ORF">P171DRAFT_449995</name>
</gene>